<dbReference type="Proteomes" id="UP000198742">
    <property type="component" value="Unassembled WGS sequence"/>
</dbReference>
<proteinExistence type="predicted"/>
<dbReference type="InterPro" id="IPR036388">
    <property type="entry name" value="WH-like_DNA-bd_sf"/>
</dbReference>
<dbReference type="RefSeq" id="WP_090967727.1">
    <property type="nucleotide sequence ID" value="NZ_FNRT01000002.1"/>
</dbReference>
<evidence type="ECO:0000256" key="1">
    <source>
        <dbReference type="ARBA" id="ARBA00023125"/>
    </source>
</evidence>
<dbReference type="STRING" id="402596.SAMN04489844_0526"/>
<dbReference type="EMBL" id="FNRT01000002">
    <property type="protein sequence ID" value="SEB56059.1"/>
    <property type="molecule type" value="Genomic_DNA"/>
</dbReference>
<gene>
    <name evidence="4" type="ORF">SAMN04489844_0526</name>
</gene>
<name>A0A1H4KBZ0_9ACTN</name>
<protein>
    <submittedName>
        <fullName evidence="4">DNA-binding response regulator, NarL/FixJ family, contains REC and HTH domains</fullName>
    </submittedName>
</protein>
<dbReference type="InterPro" id="IPR000792">
    <property type="entry name" value="Tscrpt_reg_LuxR_C"/>
</dbReference>
<dbReference type="SUPFAM" id="SSF46894">
    <property type="entry name" value="C-terminal effector domain of the bipartite response regulators"/>
    <property type="match status" value="1"/>
</dbReference>
<dbReference type="InterPro" id="IPR016032">
    <property type="entry name" value="Sig_transdc_resp-reg_C-effctor"/>
</dbReference>
<sequence length="242" mass="25489">MADQAPVWVVSPHLLVAQAVAAALSSVGTPAEAHAWESAVRDREAGVTRPGHSRHVVAILDGVEAGDVVEQVTALVRGGDVRIVVVTTDEGAVQWGGLLATDAVDVATTTTSVVQLAEVVESLVDGTSSMDPSGRLALQASWARALARRRSITAMMATLSPQQRRVLELLASGRRVAEVGDTLGVAHGTVRSHVKALRAKLGARNQLEAVAMWHQISRTSDGSSRVPRPRRESKTGGVTGRR</sequence>
<dbReference type="PANTHER" id="PTHR43214">
    <property type="entry name" value="TWO-COMPONENT RESPONSE REGULATOR"/>
    <property type="match status" value="1"/>
</dbReference>
<dbReference type="AlphaFoldDB" id="A0A1H4KBZ0"/>
<dbReference type="GO" id="GO:0006355">
    <property type="term" value="P:regulation of DNA-templated transcription"/>
    <property type="evidence" value="ECO:0007669"/>
    <property type="project" value="InterPro"/>
</dbReference>
<dbReference type="Gene3D" id="1.10.10.10">
    <property type="entry name" value="Winged helix-like DNA-binding domain superfamily/Winged helix DNA-binding domain"/>
    <property type="match status" value="1"/>
</dbReference>
<dbReference type="OrthoDB" id="3771019at2"/>
<evidence type="ECO:0000256" key="2">
    <source>
        <dbReference type="SAM" id="MobiDB-lite"/>
    </source>
</evidence>
<dbReference type="GO" id="GO:0003677">
    <property type="term" value="F:DNA binding"/>
    <property type="evidence" value="ECO:0007669"/>
    <property type="project" value="UniProtKB-KW"/>
</dbReference>
<dbReference type="PROSITE" id="PS50043">
    <property type="entry name" value="HTH_LUXR_2"/>
    <property type="match status" value="1"/>
</dbReference>
<dbReference type="Pfam" id="PF00196">
    <property type="entry name" value="GerE"/>
    <property type="match status" value="1"/>
</dbReference>
<organism evidence="4 5">
    <name type="scientific">Nocardioides exalbidus</name>
    <dbReference type="NCBI Taxonomy" id="402596"/>
    <lineage>
        <taxon>Bacteria</taxon>
        <taxon>Bacillati</taxon>
        <taxon>Actinomycetota</taxon>
        <taxon>Actinomycetes</taxon>
        <taxon>Propionibacteriales</taxon>
        <taxon>Nocardioidaceae</taxon>
        <taxon>Nocardioides</taxon>
    </lineage>
</organism>
<feature type="domain" description="HTH luxR-type" evidence="3">
    <location>
        <begin position="152"/>
        <end position="217"/>
    </location>
</feature>
<evidence type="ECO:0000313" key="4">
    <source>
        <dbReference type="EMBL" id="SEB56059.1"/>
    </source>
</evidence>
<dbReference type="SMART" id="SM00421">
    <property type="entry name" value="HTH_LUXR"/>
    <property type="match status" value="1"/>
</dbReference>
<feature type="region of interest" description="Disordered" evidence="2">
    <location>
        <begin position="218"/>
        <end position="242"/>
    </location>
</feature>
<accession>A0A1H4KBZ0</accession>
<evidence type="ECO:0000259" key="3">
    <source>
        <dbReference type="PROSITE" id="PS50043"/>
    </source>
</evidence>
<reference evidence="5" key="1">
    <citation type="submission" date="2016-10" db="EMBL/GenBank/DDBJ databases">
        <authorList>
            <person name="Varghese N."/>
            <person name="Submissions S."/>
        </authorList>
    </citation>
    <scope>NUCLEOTIDE SEQUENCE [LARGE SCALE GENOMIC DNA]</scope>
    <source>
        <strain evidence="5">DSM 22017</strain>
    </source>
</reference>
<keyword evidence="5" id="KW-1185">Reference proteome</keyword>
<evidence type="ECO:0000313" key="5">
    <source>
        <dbReference type="Proteomes" id="UP000198742"/>
    </source>
</evidence>
<dbReference type="PRINTS" id="PR00038">
    <property type="entry name" value="HTHLUXR"/>
</dbReference>
<dbReference type="PROSITE" id="PS00622">
    <property type="entry name" value="HTH_LUXR_1"/>
    <property type="match status" value="1"/>
</dbReference>
<dbReference type="CDD" id="cd06170">
    <property type="entry name" value="LuxR_C_like"/>
    <property type="match status" value="1"/>
</dbReference>
<dbReference type="InterPro" id="IPR039420">
    <property type="entry name" value="WalR-like"/>
</dbReference>
<keyword evidence="1 4" id="KW-0238">DNA-binding</keyword>